<protein>
    <submittedName>
        <fullName evidence="1">Uncharacterized protein</fullName>
    </submittedName>
</protein>
<keyword evidence="2" id="KW-1185">Reference proteome</keyword>
<name>E2AZ17_CAMFO</name>
<proteinExistence type="predicted"/>
<organism evidence="2">
    <name type="scientific">Camponotus floridanus</name>
    <name type="common">Florida carpenter ant</name>
    <dbReference type="NCBI Taxonomy" id="104421"/>
    <lineage>
        <taxon>Eukaryota</taxon>
        <taxon>Metazoa</taxon>
        <taxon>Ecdysozoa</taxon>
        <taxon>Arthropoda</taxon>
        <taxon>Hexapoda</taxon>
        <taxon>Insecta</taxon>
        <taxon>Pterygota</taxon>
        <taxon>Neoptera</taxon>
        <taxon>Endopterygota</taxon>
        <taxon>Hymenoptera</taxon>
        <taxon>Apocrita</taxon>
        <taxon>Aculeata</taxon>
        <taxon>Formicoidea</taxon>
        <taxon>Formicidae</taxon>
        <taxon>Formicinae</taxon>
        <taxon>Camponotus</taxon>
    </lineage>
</organism>
<dbReference type="InParanoid" id="E2AZ17"/>
<sequence length="72" mass="8518">KRIPNQTFLTSVSRNCIVCKSKRHPLFMCDKFKQLPVPKRIEIVKNVELCYNCLRSHRDNSCKFSNCTICQR</sequence>
<accession>E2AZ17</accession>
<dbReference type="Proteomes" id="UP000000311">
    <property type="component" value="Unassembled WGS sequence"/>
</dbReference>
<evidence type="ECO:0000313" key="1">
    <source>
        <dbReference type="EMBL" id="EFN61322.1"/>
    </source>
</evidence>
<feature type="non-terminal residue" evidence="1">
    <location>
        <position position="1"/>
    </location>
</feature>
<dbReference type="EMBL" id="GL444068">
    <property type="protein sequence ID" value="EFN61322.1"/>
    <property type="molecule type" value="Genomic_DNA"/>
</dbReference>
<reference evidence="1 2" key="1">
    <citation type="journal article" date="2010" name="Science">
        <title>Genomic comparison of the ants Camponotus floridanus and Harpegnathos saltator.</title>
        <authorList>
            <person name="Bonasio R."/>
            <person name="Zhang G."/>
            <person name="Ye C."/>
            <person name="Mutti N.S."/>
            <person name="Fang X."/>
            <person name="Qin N."/>
            <person name="Donahue G."/>
            <person name="Yang P."/>
            <person name="Li Q."/>
            <person name="Li C."/>
            <person name="Zhang P."/>
            <person name="Huang Z."/>
            <person name="Berger S.L."/>
            <person name="Reinberg D."/>
            <person name="Wang J."/>
            <person name="Liebig J."/>
        </authorList>
    </citation>
    <scope>NUCLEOTIDE SEQUENCE [LARGE SCALE GENOMIC DNA]</scope>
    <source>
        <strain evidence="2">C129</strain>
    </source>
</reference>
<evidence type="ECO:0000313" key="2">
    <source>
        <dbReference type="Proteomes" id="UP000000311"/>
    </source>
</evidence>
<gene>
    <name evidence="1" type="ORF">EAG_09828</name>
</gene>
<feature type="non-terminal residue" evidence="1">
    <location>
        <position position="72"/>
    </location>
</feature>
<dbReference type="AlphaFoldDB" id="E2AZ17"/>